<keyword evidence="9 13" id="KW-1133">Transmembrane helix</keyword>
<accession>A0A1G5RAP8</accession>
<proteinExistence type="inferred from homology"/>
<dbReference type="InterPro" id="IPR016174">
    <property type="entry name" value="Di-haem_cyt_TM"/>
</dbReference>
<dbReference type="GO" id="GO:0020037">
    <property type="term" value="F:heme binding"/>
    <property type="evidence" value="ECO:0007669"/>
    <property type="project" value="TreeGrafter"/>
</dbReference>
<dbReference type="PANTHER" id="PTHR30529">
    <property type="entry name" value="CYTOCHROME B561"/>
    <property type="match status" value="1"/>
</dbReference>
<dbReference type="OrthoDB" id="8156287at2"/>
<dbReference type="PANTHER" id="PTHR30529:SF1">
    <property type="entry name" value="CYTOCHROME B561 HOMOLOG 2"/>
    <property type="match status" value="1"/>
</dbReference>
<feature type="transmembrane region" description="Helical" evidence="13">
    <location>
        <begin position="89"/>
        <end position="109"/>
    </location>
</feature>
<dbReference type="EMBL" id="FMWG01000011">
    <property type="protein sequence ID" value="SCZ70850.1"/>
    <property type="molecule type" value="Genomic_DNA"/>
</dbReference>
<comment type="subcellular location">
    <subcellularLocation>
        <location evidence="2">Cell membrane</location>
        <topology evidence="2">Multi-pass membrane protein</topology>
    </subcellularLocation>
</comment>
<evidence type="ECO:0000256" key="8">
    <source>
        <dbReference type="ARBA" id="ARBA00022982"/>
    </source>
</evidence>
<evidence type="ECO:0000256" key="10">
    <source>
        <dbReference type="ARBA" id="ARBA00023004"/>
    </source>
</evidence>
<evidence type="ECO:0000256" key="13">
    <source>
        <dbReference type="SAM" id="Phobius"/>
    </source>
</evidence>
<keyword evidence="3" id="KW-0813">Transport</keyword>
<evidence type="ECO:0000256" key="9">
    <source>
        <dbReference type="ARBA" id="ARBA00022989"/>
    </source>
</evidence>
<evidence type="ECO:0000256" key="5">
    <source>
        <dbReference type="ARBA" id="ARBA00022617"/>
    </source>
</evidence>
<dbReference type="Proteomes" id="UP000198767">
    <property type="component" value="Unassembled WGS sequence"/>
</dbReference>
<evidence type="ECO:0000256" key="7">
    <source>
        <dbReference type="ARBA" id="ARBA00022723"/>
    </source>
</evidence>
<evidence type="ECO:0000256" key="11">
    <source>
        <dbReference type="ARBA" id="ARBA00023136"/>
    </source>
</evidence>
<comment type="similarity">
    <text evidence="12">Belongs to the cytochrome b561 family.</text>
</comment>
<keyword evidence="16" id="KW-1185">Reference proteome</keyword>
<evidence type="ECO:0000256" key="4">
    <source>
        <dbReference type="ARBA" id="ARBA00022475"/>
    </source>
</evidence>
<name>A0A1G5RAP8_9RHOB</name>
<dbReference type="InterPro" id="IPR052168">
    <property type="entry name" value="Cytochrome_b561_oxidase"/>
</dbReference>
<feature type="transmembrane region" description="Helical" evidence="13">
    <location>
        <begin position="144"/>
        <end position="165"/>
    </location>
</feature>
<dbReference type="InterPro" id="IPR011577">
    <property type="entry name" value="Cyt_b561_bac/Ni-Hgenase"/>
</dbReference>
<organism evidence="15 16">
    <name type="scientific">Epibacterium ulvae</name>
    <dbReference type="NCBI Taxonomy" id="1156985"/>
    <lineage>
        <taxon>Bacteria</taxon>
        <taxon>Pseudomonadati</taxon>
        <taxon>Pseudomonadota</taxon>
        <taxon>Alphaproteobacteria</taxon>
        <taxon>Rhodobacterales</taxon>
        <taxon>Roseobacteraceae</taxon>
        <taxon>Epibacterium</taxon>
    </lineage>
</organism>
<dbReference type="GO" id="GO:0005886">
    <property type="term" value="C:plasma membrane"/>
    <property type="evidence" value="ECO:0007669"/>
    <property type="project" value="UniProtKB-SubCell"/>
</dbReference>
<evidence type="ECO:0000256" key="3">
    <source>
        <dbReference type="ARBA" id="ARBA00022448"/>
    </source>
</evidence>
<dbReference type="RefSeq" id="WP_090220436.1">
    <property type="nucleotide sequence ID" value="NZ_FMWG01000011.1"/>
</dbReference>
<dbReference type="Gene3D" id="1.20.950.20">
    <property type="entry name" value="Transmembrane di-heme cytochromes, Chain C"/>
    <property type="match status" value="1"/>
</dbReference>
<dbReference type="Pfam" id="PF01292">
    <property type="entry name" value="Ni_hydr_CYTB"/>
    <property type="match status" value="1"/>
</dbReference>
<dbReference type="GO" id="GO:0022904">
    <property type="term" value="P:respiratory electron transport chain"/>
    <property type="evidence" value="ECO:0007669"/>
    <property type="project" value="InterPro"/>
</dbReference>
<comment type="cofactor">
    <cofactor evidence="1">
        <name>heme b</name>
        <dbReference type="ChEBI" id="CHEBI:60344"/>
    </cofactor>
</comment>
<keyword evidence="7" id="KW-0479">Metal-binding</keyword>
<dbReference type="GO" id="GO:0009055">
    <property type="term" value="F:electron transfer activity"/>
    <property type="evidence" value="ECO:0007669"/>
    <property type="project" value="InterPro"/>
</dbReference>
<protein>
    <submittedName>
        <fullName evidence="15">Cytochrome b561</fullName>
    </submittedName>
</protein>
<reference evidence="15 16" key="1">
    <citation type="submission" date="2016-10" db="EMBL/GenBank/DDBJ databases">
        <authorList>
            <person name="de Groot N.N."/>
        </authorList>
    </citation>
    <scope>NUCLEOTIDE SEQUENCE [LARGE SCALE GENOMIC DNA]</scope>
    <source>
        <strain evidence="15 16">U95</strain>
    </source>
</reference>
<feature type="transmembrane region" description="Helical" evidence="13">
    <location>
        <begin position="12"/>
        <end position="32"/>
    </location>
</feature>
<evidence type="ECO:0000313" key="16">
    <source>
        <dbReference type="Proteomes" id="UP000198767"/>
    </source>
</evidence>
<keyword evidence="4" id="KW-1003">Cell membrane</keyword>
<feature type="domain" description="Cytochrome b561 bacterial/Ni-hydrogenase" evidence="14">
    <location>
        <begin position="7"/>
        <end position="177"/>
    </location>
</feature>
<evidence type="ECO:0000256" key="2">
    <source>
        <dbReference type="ARBA" id="ARBA00004651"/>
    </source>
</evidence>
<evidence type="ECO:0000256" key="12">
    <source>
        <dbReference type="ARBA" id="ARBA00037975"/>
    </source>
</evidence>
<keyword evidence="10" id="KW-0408">Iron</keyword>
<keyword evidence="5" id="KW-0349">Heme</keyword>
<evidence type="ECO:0000256" key="6">
    <source>
        <dbReference type="ARBA" id="ARBA00022692"/>
    </source>
</evidence>
<dbReference type="AlphaFoldDB" id="A0A1G5RAP8"/>
<keyword evidence="11 13" id="KW-0472">Membrane</keyword>
<evidence type="ECO:0000259" key="14">
    <source>
        <dbReference type="Pfam" id="PF01292"/>
    </source>
</evidence>
<keyword evidence="8" id="KW-0249">Electron transport</keyword>
<dbReference type="GO" id="GO:0046872">
    <property type="term" value="F:metal ion binding"/>
    <property type="evidence" value="ECO:0007669"/>
    <property type="project" value="UniProtKB-KW"/>
</dbReference>
<dbReference type="SUPFAM" id="SSF81342">
    <property type="entry name" value="Transmembrane di-heme cytochromes"/>
    <property type="match status" value="1"/>
</dbReference>
<gene>
    <name evidence="15" type="ORF">SAMN04488118_11125</name>
</gene>
<evidence type="ECO:0000256" key="1">
    <source>
        <dbReference type="ARBA" id="ARBA00001970"/>
    </source>
</evidence>
<evidence type="ECO:0000313" key="15">
    <source>
        <dbReference type="EMBL" id="SCZ70850.1"/>
    </source>
</evidence>
<dbReference type="STRING" id="1156985.SAMN04488118_11125"/>
<sequence length="181" mass="20191">MPESKKHRPFARFMHWGMAILVVGMIAIGFVMIQKGLPRPVQNFLFITHKNLGVLMLVLIVVRMAYRWLRPPELAPVALPPVQRMAAHLSHLGLYLLLLIMPLAGYIRVRAGGFPIEFLDQLDLPTLVPRSKELAAAAKAVHYYGSYALAGLVLLHIAAAAYHGLIKRDGVMSRMWPPIGK</sequence>
<keyword evidence="6 13" id="KW-0812">Transmembrane</keyword>
<feature type="transmembrane region" description="Helical" evidence="13">
    <location>
        <begin position="52"/>
        <end position="69"/>
    </location>
</feature>